<keyword evidence="2" id="KW-0560">Oxidoreductase</keyword>
<dbReference type="InterPro" id="IPR050984">
    <property type="entry name" value="Gfo/Idh/MocA_domain"/>
</dbReference>
<sequence length="356" mass="40079">MQKTLNWAILGAGNISAQFVHDLVLNNSRGTEYLHIIQVIGCSSESKGKDFITANAIKPENNGGVTPVVQTYDELYTNPDIDVVYIGTPHTFHKQQAINCLQGGKHVLCEKPITVNAKDAKEIFKVAQEHGKFCMEAVWTRFFPAIKELRHKVYDEKVIGEIHRLFADLSYNVDVESLPITSRVRDKKLAAGSLLDIGIYPLTYSRILLDDKVGDDHTKFVHKSFLTIDQEDKVDHLCSIMVKYENGKHAILTSSELVDGPKAYVRLEGTNGWVEMYSDNPARAKHFKIFNKEGTLINEFRDESGYNGFIYEANAVADDINEGKLQNSVMPHAETLLVMGVMDEIRNQNGLIYEQD</sequence>
<dbReference type="KEGG" id="lel:PVL30_001213"/>
<dbReference type="EC" id="1.1.1.179" evidence="3"/>
<dbReference type="Gene3D" id="3.30.360.10">
    <property type="entry name" value="Dihydrodipicolinate Reductase, domain 2"/>
    <property type="match status" value="1"/>
</dbReference>
<evidence type="ECO:0000259" key="7">
    <source>
        <dbReference type="Pfam" id="PF22725"/>
    </source>
</evidence>
<dbReference type="Proteomes" id="UP000001996">
    <property type="component" value="Unassembled WGS sequence"/>
</dbReference>
<gene>
    <name evidence="8" type="ORF">LELG_01244</name>
</gene>
<dbReference type="SUPFAM" id="SSF51735">
    <property type="entry name" value="NAD(P)-binding Rossmann-fold domains"/>
    <property type="match status" value="1"/>
</dbReference>
<evidence type="ECO:0000256" key="1">
    <source>
        <dbReference type="ARBA" id="ARBA00010928"/>
    </source>
</evidence>
<evidence type="ECO:0000256" key="4">
    <source>
        <dbReference type="ARBA" id="ARBA00042988"/>
    </source>
</evidence>
<dbReference type="GO" id="GO:0047837">
    <property type="term" value="F:D-xylose 1-dehydrogenase (NADP+) activity"/>
    <property type="evidence" value="ECO:0007669"/>
    <property type="project" value="UniProtKB-EC"/>
</dbReference>
<comment type="similarity">
    <text evidence="1">Belongs to the Gfo/Idh/MocA family.</text>
</comment>
<keyword evidence="9" id="KW-1185">Reference proteome</keyword>
<proteinExistence type="inferred from homology"/>
<dbReference type="InParanoid" id="A5DV58"/>
<feature type="domain" description="GFO/IDH/MocA-like oxidoreductase" evidence="7">
    <location>
        <begin position="152"/>
        <end position="275"/>
    </location>
</feature>
<dbReference type="InterPro" id="IPR055170">
    <property type="entry name" value="GFO_IDH_MocA-like_dom"/>
</dbReference>
<dbReference type="GeneID" id="5235990"/>
<dbReference type="SUPFAM" id="SSF55347">
    <property type="entry name" value="Glyceraldehyde-3-phosphate dehydrogenase-like, C-terminal domain"/>
    <property type="match status" value="1"/>
</dbReference>
<dbReference type="OrthoDB" id="2129491at2759"/>
<dbReference type="PANTHER" id="PTHR22604">
    <property type="entry name" value="OXIDOREDUCTASES"/>
    <property type="match status" value="1"/>
</dbReference>
<reference evidence="8 9" key="1">
    <citation type="journal article" date="2009" name="Nature">
        <title>Evolution of pathogenicity and sexual reproduction in eight Candida genomes.</title>
        <authorList>
            <person name="Butler G."/>
            <person name="Rasmussen M.D."/>
            <person name="Lin M.F."/>
            <person name="Santos M.A."/>
            <person name="Sakthikumar S."/>
            <person name="Munro C.A."/>
            <person name="Rheinbay E."/>
            <person name="Grabherr M."/>
            <person name="Forche A."/>
            <person name="Reedy J.L."/>
            <person name="Agrafioti I."/>
            <person name="Arnaud M.B."/>
            <person name="Bates S."/>
            <person name="Brown A.J."/>
            <person name="Brunke S."/>
            <person name="Costanzo M.C."/>
            <person name="Fitzpatrick D.A."/>
            <person name="de Groot P.W."/>
            <person name="Harris D."/>
            <person name="Hoyer L.L."/>
            <person name="Hube B."/>
            <person name="Klis F.M."/>
            <person name="Kodira C."/>
            <person name="Lennard N."/>
            <person name="Logue M.E."/>
            <person name="Martin R."/>
            <person name="Neiman A.M."/>
            <person name="Nikolaou E."/>
            <person name="Quail M.A."/>
            <person name="Quinn J."/>
            <person name="Santos M.C."/>
            <person name="Schmitzberger F.F."/>
            <person name="Sherlock G."/>
            <person name="Shah P."/>
            <person name="Silverstein K.A."/>
            <person name="Skrzypek M.S."/>
            <person name="Soll D."/>
            <person name="Staggs R."/>
            <person name="Stansfield I."/>
            <person name="Stumpf M.P."/>
            <person name="Sudbery P.E."/>
            <person name="Srikantha T."/>
            <person name="Zeng Q."/>
            <person name="Berman J."/>
            <person name="Berriman M."/>
            <person name="Heitman J."/>
            <person name="Gow N.A."/>
            <person name="Lorenz M.C."/>
            <person name="Birren B.W."/>
            <person name="Kellis M."/>
            <person name="Cuomo C.A."/>
        </authorList>
    </citation>
    <scope>NUCLEOTIDE SEQUENCE [LARGE SCALE GENOMIC DNA]</scope>
    <source>
        <strain evidence="9">ATCC 11503 / BCRC 21390 / CBS 2605 / JCM 1781 / NBRC 1676 / NRRL YB-4239</strain>
    </source>
</reference>
<evidence type="ECO:0000256" key="5">
    <source>
        <dbReference type="ARBA" id="ARBA00049233"/>
    </source>
</evidence>
<dbReference type="RefSeq" id="XP_001528724.1">
    <property type="nucleotide sequence ID" value="XM_001528674.1"/>
</dbReference>
<evidence type="ECO:0000313" key="8">
    <source>
        <dbReference type="EMBL" id="EDK43066.1"/>
    </source>
</evidence>
<dbReference type="Gene3D" id="3.40.50.720">
    <property type="entry name" value="NAD(P)-binding Rossmann-like Domain"/>
    <property type="match status" value="1"/>
</dbReference>
<name>A5DV58_LODEL</name>
<evidence type="ECO:0000313" key="9">
    <source>
        <dbReference type="Proteomes" id="UP000001996"/>
    </source>
</evidence>
<dbReference type="AlphaFoldDB" id="A5DV58"/>
<dbReference type="OMA" id="CTSSFRY"/>
<evidence type="ECO:0000256" key="3">
    <source>
        <dbReference type="ARBA" id="ARBA00038984"/>
    </source>
</evidence>
<dbReference type="VEuPathDB" id="FungiDB:LELG_01244"/>
<dbReference type="Pfam" id="PF22725">
    <property type="entry name" value="GFO_IDH_MocA_C3"/>
    <property type="match status" value="1"/>
</dbReference>
<dbReference type="EMBL" id="CH981524">
    <property type="protein sequence ID" value="EDK43066.1"/>
    <property type="molecule type" value="Genomic_DNA"/>
</dbReference>
<dbReference type="HOGENOM" id="CLU_023194_7_2_1"/>
<dbReference type="STRING" id="379508.A5DV58"/>
<feature type="domain" description="Gfo/Idh/MocA-like oxidoreductase N-terminal" evidence="6">
    <location>
        <begin position="5"/>
        <end position="136"/>
    </location>
</feature>
<dbReference type="Pfam" id="PF01408">
    <property type="entry name" value="GFO_IDH_MocA"/>
    <property type="match status" value="1"/>
</dbReference>
<dbReference type="InterPro" id="IPR036291">
    <property type="entry name" value="NAD(P)-bd_dom_sf"/>
</dbReference>
<evidence type="ECO:0000259" key="6">
    <source>
        <dbReference type="Pfam" id="PF01408"/>
    </source>
</evidence>
<dbReference type="PANTHER" id="PTHR22604:SF105">
    <property type="entry name" value="TRANS-1,2-DIHYDROBENZENE-1,2-DIOL DEHYDROGENASE"/>
    <property type="match status" value="1"/>
</dbReference>
<dbReference type="InterPro" id="IPR000683">
    <property type="entry name" value="Gfo/Idh/MocA-like_OxRdtase_N"/>
</dbReference>
<protein>
    <recommendedName>
        <fullName evidence="3">D-xylose 1-dehydrogenase (NADP(+), D-xylono-1,5-lactone-forming)</fullName>
        <ecNumber evidence="3">1.1.1.179</ecNumber>
    </recommendedName>
    <alternativeName>
        <fullName evidence="4">D-xylose-NADP dehydrogenase</fullName>
    </alternativeName>
</protein>
<organism evidence="8 9">
    <name type="scientific">Lodderomyces elongisporus (strain ATCC 11503 / CBS 2605 / JCM 1781 / NBRC 1676 / NRRL YB-4239)</name>
    <name type="common">Yeast</name>
    <name type="synonym">Saccharomyces elongisporus</name>
    <dbReference type="NCBI Taxonomy" id="379508"/>
    <lineage>
        <taxon>Eukaryota</taxon>
        <taxon>Fungi</taxon>
        <taxon>Dikarya</taxon>
        <taxon>Ascomycota</taxon>
        <taxon>Saccharomycotina</taxon>
        <taxon>Pichiomycetes</taxon>
        <taxon>Debaryomycetaceae</taxon>
        <taxon>Candida/Lodderomyces clade</taxon>
        <taxon>Lodderomyces</taxon>
    </lineage>
</organism>
<dbReference type="GO" id="GO:0000166">
    <property type="term" value="F:nucleotide binding"/>
    <property type="evidence" value="ECO:0007669"/>
    <property type="project" value="InterPro"/>
</dbReference>
<comment type="catalytic activity">
    <reaction evidence="5">
        <text>D-xylose + NADP(+) = D-xylono-1,5-lactone + NADPH + H(+)</text>
        <dbReference type="Rhea" id="RHEA:22000"/>
        <dbReference type="ChEBI" id="CHEBI:15378"/>
        <dbReference type="ChEBI" id="CHEBI:15867"/>
        <dbReference type="ChEBI" id="CHEBI:53455"/>
        <dbReference type="ChEBI" id="CHEBI:57783"/>
        <dbReference type="ChEBI" id="CHEBI:58349"/>
        <dbReference type="EC" id="1.1.1.179"/>
    </reaction>
</comment>
<evidence type="ECO:0000256" key="2">
    <source>
        <dbReference type="ARBA" id="ARBA00023002"/>
    </source>
</evidence>
<accession>A5DV58</accession>
<dbReference type="eggNOG" id="KOG2741">
    <property type="taxonomic scope" value="Eukaryota"/>
</dbReference>